<evidence type="ECO:0000313" key="3">
    <source>
        <dbReference type="Proteomes" id="UP000215196"/>
    </source>
</evidence>
<feature type="transmembrane region" description="Helical" evidence="1">
    <location>
        <begin position="445"/>
        <end position="462"/>
    </location>
</feature>
<dbReference type="RefSeq" id="WP_095071885.1">
    <property type="nucleotide sequence ID" value="NZ_LT906465.1"/>
</dbReference>
<sequence length="488" mass="55496">MYLRLLSLEIKSFFRSPQFGTNLAVKILAAFGIVYFALVFLAMPFLFFKVSTEELGMEPLRLFSRFFIYYWALDLVIRYFVQQMPTQNIKPFLTQNITKTKVVNYTVLKTFLSAFNWLNLLFLIPFAGLLIFDAGLSPVSVVMFIIGIIFVFYFNNFLNILLNGKDAVLWVVAAAVIILGALDYYGIIHLTQFSEKFFYSFYETRGVFLIPVFLTAAAAFFAHKNIKNNFYLDKGLELKKAEGKTENIEFLNRFGVTGTFINNDVRLLKRSKAARSALLMSIAFLFYGLFLFNGAYKSDFMQLFAAIFVTGGFMMMFGQRVPAWDSSYYPLMMTQNVPYRQYLKAKWSIIVLGIFISLILSVFYLYFGMEIWLTVLGAGLYNLGVNSYVTLLAGAYNKQAIDLNSSAKSFGGGKNNFNIKILLLLIPQLLLPMAVYALVKSFAGQLPAVAALGILGIIGFFLRDRIFAFIVKVYKNEKYSTLTAFKKV</sequence>
<dbReference type="InterPro" id="IPR043742">
    <property type="entry name" value="DUF5687"/>
</dbReference>
<feature type="transmembrane region" description="Helical" evidence="1">
    <location>
        <begin position="373"/>
        <end position="396"/>
    </location>
</feature>
<feature type="transmembrane region" description="Helical" evidence="1">
    <location>
        <begin position="207"/>
        <end position="226"/>
    </location>
</feature>
<evidence type="ECO:0000256" key="1">
    <source>
        <dbReference type="SAM" id="Phobius"/>
    </source>
</evidence>
<evidence type="ECO:0000313" key="2">
    <source>
        <dbReference type="EMBL" id="SNV44949.1"/>
    </source>
</evidence>
<feature type="transmembrane region" description="Helical" evidence="1">
    <location>
        <begin position="417"/>
        <end position="439"/>
    </location>
</feature>
<proteinExistence type="predicted"/>
<feature type="transmembrane region" description="Helical" evidence="1">
    <location>
        <begin position="62"/>
        <end position="81"/>
    </location>
</feature>
<feature type="transmembrane region" description="Helical" evidence="1">
    <location>
        <begin position="300"/>
        <end position="318"/>
    </location>
</feature>
<accession>A0A239XDW3</accession>
<dbReference type="EMBL" id="LT906465">
    <property type="protein sequence ID" value="SNV44949.1"/>
    <property type="molecule type" value="Genomic_DNA"/>
</dbReference>
<name>A0A239XDW3_9FLAO</name>
<organism evidence="2 3">
    <name type="scientific">Chryseobacterium taklimakanense</name>
    <dbReference type="NCBI Taxonomy" id="536441"/>
    <lineage>
        <taxon>Bacteria</taxon>
        <taxon>Pseudomonadati</taxon>
        <taxon>Bacteroidota</taxon>
        <taxon>Flavobacteriia</taxon>
        <taxon>Flavobacteriales</taxon>
        <taxon>Weeksellaceae</taxon>
        <taxon>Chryseobacterium group</taxon>
        <taxon>Chryseobacterium</taxon>
    </lineage>
</organism>
<protein>
    <submittedName>
        <fullName evidence="2">Uncharacterized protein</fullName>
    </submittedName>
</protein>
<dbReference type="AlphaFoldDB" id="A0A239XDW3"/>
<feature type="transmembrane region" description="Helical" evidence="1">
    <location>
        <begin position="347"/>
        <end position="367"/>
    </location>
</feature>
<dbReference type="Proteomes" id="UP000215196">
    <property type="component" value="Chromosome 1"/>
</dbReference>
<keyword evidence="1" id="KW-0472">Membrane</keyword>
<dbReference type="Pfam" id="PF18940">
    <property type="entry name" value="DUF5687"/>
    <property type="match status" value="1"/>
</dbReference>
<feature type="transmembrane region" description="Helical" evidence="1">
    <location>
        <begin position="21"/>
        <end position="42"/>
    </location>
</feature>
<feature type="transmembrane region" description="Helical" evidence="1">
    <location>
        <begin position="102"/>
        <end position="124"/>
    </location>
</feature>
<keyword evidence="3" id="KW-1185">Reference proteome</keyword>
<keyword evidence="1" id="KW-1133">Transmembrane helix</keyword>
<reference evidence="2 3" key="1">
    <citation type="submission" date="2017-06" db="EMBL/GenBank/DDBJ databases">
        <authorList>
            <consortium name="Pathogen Informatics"/>
        </authorList>
    </citation>
    <scope>NUCLEOTIDE SEQUENCE [LARGE SCALE GENOMIC DNA]</scope>
    <source>
        <strain evidence="2 3">NCTC13490</strain>
    </source>
</reference>
<feature type="transmembrane region" description="Helical" evidence="1">
    <location>
        <begin position="167"/>
        <end position="187"/>
    </location>
</feature>
<keyword evidence="1" id="KW-0812">Transmembrane</keyword>
<feature type="transmembrane region" description="Helical" evidence="1">
    <location>
        <begin position="136"/>
        <end position="155"/>
    </location>
</feature>
<gene>
    <name evidence="2" type="ORF">SAMEA4412677_01458</name>
</gene>
<dbReference type="KEGG" id="ctak:4412677_01458"/>
<feature type="transmembrane region" description="Helical" evidence="1">
    <location>
        <begin position="276"/>
        <end position="294"/>
    </location>
</feature>